<dbReference type="GO" id="GO:0003964">
    <property type="term" value="F:RNA-directed DNA polymerase activity"/>
    <property type="evidence" value="ECO:0007669"/>
    <property type="project" value="UniProtKB-KW"/>
</dbReference>
<proteinExistence type="predicted"/>
<dbReference type="Gene3D" id="3.10.10.10">
    <property type="entry name" value="HIV Type 1 Reverse Transcriptase, subunit A, domain 1"/>
    <property type="match status" value="1"/>
</dbReference>
<evidence type="ECO:0000259" key="2">
    <source>
        <dbReference type="Pfam" id="PF17919"/>
    </source>
</evidence>
<keyword evidence="1" id="KW-0175">Coiled coil</keyword>
<accession>A0A6L2L481</accession>
<reference evidence="3" key="1">
    <citation type="journal article" date="2019" name="Sci. Rep.">
        <title>Draft genome of Tanacetum cinerariifolium, the natural source of mosquito coil.</title>
        <authorList>
            <person name="Yamashiro T."/>
            <person name="Shiraishi A."/>
            <person name="Satake H."/>
            <person name="Nakayama K."/>
        </authorList>
    </citation>
    <scope>NUCLEOTIDE SEQUENCE</scope>
</reference>
<dbReference type="InterPro" id="IPR043502">
    <property type="entry name" value="DNA/RNA_pol_sf"/>
</dbReference>
<evidence type="ECO:0000313" key="3">
    <source>
        <dbReference type="EMBL" id="GEU55542.1"/>
    </source>
</evidence>
<gene>
    <name evidence="3" type="ORF">Tci_027520</name>
</gene>
<comment type="caution">
    <text evidence="3">The sequence shown here is derived from an EMBL/GenBank/DDBJ whole genome shotgun (WGS) entry which is preliminary data.</text>
</comment>
<sequence>MAEGSQIKDYPNFLSRVSDLFPPALGEEDRTEGPMIIEAKMRGHFVHRMYVDGGSSLEILYEHCFNRFRPEIRNQMVLATTPLVGFSGEIIWPLGQISPLVKIGDQERSTFAWINFMIVRSPSPYNGIIARPGVRRIQAVLYTAHEKLKFPVTSETVTLRSNVAIYLEKRQKEPCSLLRRNLDIFAWNPSDMTGLLRHIIENMLNIREGCLPVRQKKRGQALEKNKVIYEEVEKLMNADIMKKVHYHSWLSNPVMVKKHDGSWRMCVDFKDLNKACPKDGYPLPKIYWKVESLSELLMLTAPKEKDELIIYLAAANEAISAVLMMERDGKQVPIYFVSRALQGLEINYTPIEKLIPALELKEKSIDEKEVLAVVEEEERTWMTSILEYLTKEILPEEKRKARAIRRKSSNRETPFSLTYGTKAMIPVETGMPTLKTVEVDMIKNDEALEINLDLLEERKEQALIQEAKYKAKMEKYYNARVHNISFKQGDLVCRNNEASHAEDGGRLRPK</sequence>
<keyword evidence="3" id="KW-0808">Transferase</keyword>
<organism evidence="3">
    <name type="scientific">Tanacetum cinerariifolium</name>
    <name type="common">Dalmatian daisy</name>
    <name type="synonym">Chrysanthemum cinerariifolium</name>
    <dbReference type="NCBI Taxonomy" id="118510"/>
    <lineage>
        <taxon>Eukaryota</taxon>
        <taxon>Viridiplantae</taxon>
        <taxon>Streptophyta</taxon>
        <taxon>Embryophyta</taxon>
        <taxon>Tracheophyta</taxon>
        <taxon>Spermatophyta</taxon>
        <taxon>Magnoliopsida</taxon>
        <taxon>eudicotyledons</taxon>
        <taxon>Gunneridae</taxon>
        <taxon>Pentapetalae</taxon>
        <taxon>asterids</taxon>
        <taxon>campanulids</taxon>
        <taxon>Asterales</taxon>
        <taxon>Asteraceae</taxon>
        <taxon>Asteroideae</taxon>
        <taxon>Anthemideae</taxon>
        <taxon>Anthemidinae</taxon>
        <taxon>Tanacetum</taxon>
    </lineage>
</organism>
<evidence type="ECO:0000256" key="1">
    <source>
        <dbReference type="SAM" id="Coils"/>
    </source>
</evidence>
<dbReference type="SUPFAM" id="SSF56672">
    <property type="entry name" value="DNA/RNA polymerases"/>
    <property type="match status" value="1"/>
</dbReference>
<name>A0A6L2L481_TANCI</name>
<protein>
    <submittedName>
        <fullName evidence="3">Reverse transcriptase domain-containing protein</fullName>
    </submittedName>
</protein>
<dbReference type="InterPro" id="IPR041577">
    <property type="entry name" value="RT_RNaseH_2"/>
</dbReference>
<feature type="domain" description="Reverse transcriptase/retrotransposon-derived protein RNase H-like" evidence="2">
    <location>
        <begin position="292"/>
        <end position="355"/>
    </location>
</feature>
<dbReference type="EMBL" id="BKCJ010003513">
    <property type="protein sequence ID" value="GEU55542.1"/>
    <property type="molecule type" value="Genomic_DNA"/>
</dbReference>
<feature type="coiled-coil region" evidence="1">
    <location>
        <begin position="445"/>
        <end position="472"/>
    </location>
</feature>
<keyword evidence="3" id="KW-0695">RNA-directed DNA polymerase</keyword>
<dbReference type="AlphaFoldDB" id="A0A6L2L481"/>
<keyword evidence="3" id="KW-0548">Nucleotidyltransferase</keyword>
<dbReference type="PANTHER" id="PTHR48475">
    <property type="entry name" value="RIBONUCLEASE H"/>
    <property type="match status" value="1"/>
</dbReference>
<dbReference type="Pfam" id="PF17919">
    <property type="entry name" value="RT_RNaseH_2"/>
    <property type="match status" value="1"/>
</dbReference>
<dbReference type="PANTHER" id="PTHR48475:SF2">
    <property type="entry name" value="RIBONUCLEASE H"/>
    <property type="match status" value="1"/>
</dbReference>